<evidence type="ECO:0000259" key="8">
    <source>
        <dbReference type="Pfam" id="PF11967"/>
    </source>
</evidence>
<dbReference type="InterPro" id="IPR022572">
    <property type="entry name" value="DNA_rep/recomb_RecO_N"/>
</dbReference>
<dbReference type="InterPro" id="IPR003717">
    <property type="entry name" value="RecO"/>
</dbReference>
<dbReference type="RefSeq" id="WP_058439738.1">
    <property type="nucleotide sequence ID" value="NZ_KQ758903.1"/>
</dbReference>
<sequence length="262" mass="28862">MSAPHELKTPAVVIRRARLKEADRVITFFTREFGKVSAVAIGVRKGKSKLAGHLEILTYTDLTLASGKNLDTIIGSQTLSPYLGIRNSLERTAYGLYFAELVSHFAPEGQANQALFALLVETLENLNSTSSPEPLSLYFELHLLKTLGYQPELRRCVGCRSELKETTNFFAPASGGILCPDCAVAAPASYAVSVSGLKVMRFFLENRYESAARLRIERALNIEVTAVTRAYIQHLLEKSCLKSASWLEQIRSISHPANLSGK</sequence>
<dbReference type="InterPro" id="IPR012340">
    <property type="entry name" value="NA-bd_OB-fold"/>
</dbReference>
<dbReference type="Pfam" id="PF02565">
    <property type="entry name" value="RecO_C"/>
    <property type="match status" value="1"/>
</dbReference>
<keyword evidence="10" id="KW-1185">Reference proteome</keyword>
<dbReference type="PANTHER" id="PTHR33991">
    <property type="entry name" value="DNA REPAIR PROTEIN RECO"/>
    <property type="match status" value="1"/>
</dbReference>
<evidence type="ECO:0000256" key="7">
    <source>
        <dbReference type="HAMAP-Rule" id="MF_00201"/>
    </source>
</evidence>
<name>A0A0W0GJU9_9CHLR</name>
<dbReference type="GO" id="GO:0006310">
    <property type="term" value="P:DNA recombination"/>
    <property type="evidence" value="ECO:0007669"/>
    <property type="project" value="UniProtKB-UniRule"/>
</dbReference>
<dbReference type="HAMAP" id="MF_00201">
    <property type="entry name" value="RecO"/>
    <property type="match status" value="1"/>
</dbReference>
<organism evidence="9 10">
    <name type="scientific">Dehalogenimonas alkenigignens</name>
    <dbReference type="NCBI Taxonomy" id="1217799"/>
    <lineage>
        <taxon>Bacteria</taxon>
        <taxon>Bacillati</taxon>
        <taxon>Chloroflexota</taxon>
        <taxon>Dehalococcoidia</taxon>
        <taxon>Dehalococcoidales</taxon>
        <taxon>Dehalococcoidaceae</taxon>
        <taxon>Dehalogenimonas</taxon>
    </lineage>
</organism>
<evidence type="ECO:0000256" key="5">
    <source>
        <dbReference type="ARBA" id="ARBA00023204"/>
    </source>
</evidence>
<evidence type="ECO:0000256" key="1">
    <source>
        <dbReference type="ARBA" id="ARBA00007452"/>
    </source>
</evidence>
<comment type="similarity">
    <text evidence="1 7">Belongs to the RecO family.</text>
</comment>
<comment type="caution">
    <text evidence="9">The sequence shown here is derived from an EMBL/GenBank/DDBJ whole genome shotgun (WGS) entry which is preliminary data.</text>
</comment>
<dbReference type="AlphaFoldDB" id="A0A0W0GJU9"/>
<evidence type="ECO:0000313" key="10">
    <source>
        <dbReference type="Proteomes" id="UP000053947"/>
    </source>
</evidence>
<dbReference type="InterPro" id="IPR037278">
    <property type="entry name" value="ARFGAP/RecO"/>
</dbReference>
<dbReference type="PANTHER" id="PTHR33991:SF1">
    <property type="entry name" value="DNA REPAIR PROTEIN RECO"/>
    <property type="match status" value="1"/>
</dbReference>
<comment type="function">
    <text evidence="7">Involved in DNA repair and RecF pathway recombination.</text>
</comment>
<dbReference type="Gene3D" id="2.40.50.140">
    <property type="entry name" value="Nucleic acid-binding proteins"/>
    <property type="match status" value="1"/>
</dbReference>
<dbReference type="Gene3D" id="1.20.1440.120">
    <property type="entry name" value="Recombination protein O, C-terminal domain"/>
    <property type="match status" value="1"/>
</dbReference>
<keyword evidence="4 7" id="KW-0233">DNA recombination</keyword>
<proteinExistence type="inferred from homology"/>
<evidence type="ECO:0000256" key="4">
    <source>
        <dbReference type="ARBA" id="ARBA00023172"/>
    </source>
</evidence>
<dbReference type="Proteomes" id="UP000053947">
    <property type="component" value="Unassembled WGS sequence"/>
</dbReference>
<dbReference type="SUPFAM" id="SSF57863">
    <property type="entry name" value="ArfGap/RecO-like zinc finger"/>
    <property type="match status" value="1"/>
</dbReference>
<dbReference type="STRING" id="1217799.DEALK_16550"/>
<feature type="domain" description="DNA replication/recombination mediator RecO N-terminal" evidence="8">
    <location>
        <begin position="6"/>
        <end position="81"/>
    </location>
</feature>
<dbReference type="GO" id="GO:0006302">
    <property type="term" value="P:double-strand break repair"/>
    <property type="evidence" value="ECO:0007669"/>
    <property type="project" value="TreeGrafter"/>
</dbReference>
<dbReference type="EMBL" id="LFDV01000002">
    <property type="protein sequence ID" value="KTB48808.1"/>
    <property type="molecule type" value="Genomic_DNA"/>
</dbReference>
<dbReference type="NCBIfam" id="TIGR00613">
    <property type="entry name" value="reco"/>
    <property type="match status" value="1"/>
</dbReference>
<dbReference type="InterPro" id="IPR042242">
    <property type="entry name" value="RecO_C"/>
</dbReference>
<dbReference type="Pfam" id="PF11967">
    <property type="entry name" value="RecO_N"/>
    <property type="match status" value="1"/>
</dbReference>
<gene>
    <name evidence="7" type="primary">recO</name>
    <name evidence="9" type="ORF">DEALK_16550</name>
</gene>
<dbReference type="OrthoDB" id="9797083at2"/>
<dbReference type="SUPFAM" id="SSF50249">
    <property type="entry name" value="Nucleic acid-binding proteins"/>
    <property type="match status" value="1"/>
</dbReference>
<evidence type="ECO:0000256" key="3">
    <source>
        <dbReference type="ARBA" id="ARBA00022763"/>
    </source>
</evidence>
<reference evidence="9 10" key="1">
    <citation type="submission" date="2015-06" db="EMBL/GenBank/DDBJ databases">
        <title>Genome sequence of the organohalide-respiring Dehalogenimonas alkenigignens type strain (IP3-3T).</title>
        <authorList>
            <person name="Key T.A."/>
            <person name="Richmond D.P."/>
            <person name="Bowman K.S."/>
            <person name="Cho Y.-J."/>
            <person name="Chun J."/>
            <person name="da Costa M.S."/>
            <person name="Rainey F.A."/>
            <person name="Moe W.M."/>
        </authorList>
    </citation>
    <scope>NUCLEOTIDE SEQUENCE [LARGE SCALE GENOMIC DNA]</scope>
    <source>
        <strain evidence="9 10">IP3-3</strain>
    </source>
</reference>
<dbReference type="GO" id="GO:0043590">
    <property type="term" value="C:bacterial nucleoid"/>
    <property type="evidence" value="ECO:0007669"/>
    <property type="project" value="TreeGrafter"/>
</dbReference>
<accession>A0A0W0GJU9</accession>
<keyword evidence="3 7" id="KW-0227">DNA damage</keyword>
<protein>
    <recommendedName>
        <fullName evidence="2 7">DNA repair protein RecO</fullName>
    </recommendedName>
    <alternativeName>
        <fullName evidence="6 7">Recombination protein O</fullName>
    </alternativeName>
</protein>
<keyword evidence="5 7" id="KW-0234">DNA repair</keyword>
<evidence type="ECO:0000313" key="9">
    <source>
        <dbReference type="EMBL" id="KTB48808.1"/>
    </source>
</evidence>
<evidence type="ECO:0000256" key="6">
    <source>
        <dbReference type="ARBA" id="ARBA00033409"/>
    </source>
</evidence>
<evidence type="ECO:0000256" key="2">
    <source>
        <dbReference type="ARBA" id="ARBA00021310"/>
    </source>
</evidence>